<dbReference type="InterPro" id="IPR018060">
    <property type="entry name" value="HTH_AraC"/>
</dbReference>
<dbReference type="Pfam" id="PF12833">
    <property type="entry name" value="HTH_18"/>
    <property type="match status" value="1"/>
</dbReference>
<gene>
    <name evidence="5" type="ORF">H5P28_09960</name>
</gene>
<comment type="caution">
    <text evidence="5">The sequence shown here is derived from an EMBL/GenBank/DDBJ whole genome shotgun (WGS) entry which is preliminary data.</text>
</comment>
<dbReference type="GO" id="GO:0003700">
    <property type="term" value="F:DNA-binding transcription factor activity"/>
    <property type="evidence" value="ECO:0007669"/>
    <property type="project" value="InterPro"/>
</dbReference>
<keyword evidence="2" id="KW-0238">DNA-binding</keyword>
<dbReference type="PROSITE" id="PS01124">
    <property type="entry name" value="HTH_ARAC_FAMILY_2"/>
    <property type="match status" value="1"/>
</dbReference>
<dbReference type="Proteomes" id="UP000546464">
    <property type="component" value="Unassembled WGS sequence"/>
</dbReference>
<name>A0A842HDJ4_9BACT</name>
<evidence type="ECO:0000313" key="6">
    <source>
        <dbReference type="Proteomes" id="UP000546464"/>
    </source>
</evidence>
<feature type="domain" description="HTH araC/xylS-type" evidence="4">
    <location>
        <begin position="161"/>
        <end position="259"/>
    </location>
</feature>
<evidence type="ECO:0000256" key="1">
    <source>
        <dbReference type="ARBA" id="ARBA00023015"/>
    </source>
</evidence>
<evidence type="ECO:0000256" key="3">
    <source>
        <dbReference type="ARBA" id="ARBA00023163"/>
    </source>
</evidence>
<dbReference type="AlphaFoldDB" id="A0A842HDJ4"/>
<organism evidence="5 6">
    <name type="scientific">Ruficoccus amylovorans</name>
    <dbReference type="NCBI Taxonomy" id="1804625"/>
    <lineage>
        <taxon>Bacteria</taxon>
        <taxon>Pseudomonadati</taxon>
        <taxon>Verrucomicrobiota</taxon>
        <taxon>Opitutia</taxon>
        <taxon>Puniceicoccales</taxon>
        <taxon>Cerasicoccaceae</taxon>
        <taxon>Ruficoccus</taxon>
    </lineage>
</organism>
<dbReference type="PANTHER" id="PTHR46796">
    <property type="entry name" value="HTH-TYPE TRANSCRIPTIONAL ACTIVATOR RHAS-RELATED"/>
    <property type="match status" value="1"/>
</dbReference>
<reference evidence="5 6" key="1">
    <citation type="submission" date="2020-07" db="EMBL/GenBank/DDBJ databases">
        <authorList>
            <person name="Feng X."/>
        </authorList>
    </citation>
    <scope>NUCLEOTIDE SEQUENCE [LARGE SCALE GENOMIC DNA]</scope>
    <source>
        <strain evidence="5 6">JCM31066</strain>
    </source>
</reference>
<protein>
    <submittedName>
        <fullName evidence="5">Helix-turn-helix transcriptional regulator</fullName>
    </submittedName>
</protein>
<dbReference type="RefSeq" id="WP_185675564.1">
    <property type="nucleotide sequence ID" value="NZ_JACHVB010000025.1"/>
</dbReference>
<keyword evidence="6" id="KW-1185">Reference proteome</keyword>
<keyword evidence="3" id="KW-0804">Transcription</keyword>
<accession>A0A842HDJ4</accession>
<evidence type="ECO:0000256" key="2">
    <source>
        <dbReference type="ARBA" id="ARBA00023125"/>
    </source>
</evidence>
<dbReference type="EMBL" id="JACHVB010000025">
    <property type="protein sequence ID" value="MBC2594583.1"/>
    <property type="molecule type" value="Genomic_DNA"/>
</dbReference>
<dbReference type="PANTHER" id="PTHR46796:SF14">
    <property type="entry name" value="TRANSCRIPTIONAL REGULATORY PROTEIN"/>
    <property type="match status" value="1"/>
</dbReference>
<dbReference type="GO" id="GO:0043565">
    <property type="term" value="F:sequence-specific DNA binding"/>
    <property type="evidence" value="ECO:0007669"/>
    <property type="project" value="InterPro"/>
</dbReference>
<dbReference type="Gene3D" id="1.10.10.60">
    <property type="entry name" value="Homeodomain-like"/>
    <property type="match status" value="2"/>
</dbReference>
<proteinExistence type="predicted"/>
<dbReference type="SMART" id="SM00342">
    <property type="entry name" value="HTH_ARAC"/>
    <property type="match status" value="1"/>
</dbReference>
<dbReference type="InterPro" id="IPR050204">
    <property type="entry name" value="AraC_XylS_family_regulators"/>
</dbReference>
<evidence type="ECO:0000313" key="5">
    <source>
        <dbReference type="EMBL" id="MBC2594583.1"/>
    </source>
</evidence>
<keyword evidence="1" id="KW-0805">Transcription regulation</keyword>
<dbReference type="SUPFAM" id="SSF46689">
    <property type="entry name" value="Homeodomain-like"/>
    <property type="match status" value="2"/>
</dbReference>
<evidence type="ECO:0000259" key="4">
    <source>
        <dbReference type="PROSITE" id="PS01124"/>
    </source>
</evidence>
<dbReference type="InterPro" id="IPR009057">
    <property type="entry name" value="Homeodomain-like_sf"/>
</dbReference>
<sequence>MEEAPAWLEYLRHPPETVRLSYGVHGQYVDRENFLLKDAWAMHFHNYEGELWAGEGCFSLHAGAVSLIPPGQLFTYVYRGRSEHLYVHFKMRAAVPAPRVRARFFPAERRLDALQERLAEVVGYRDGDFARTDARLWDVLWGLAQVESFPRARTAHMELVDRAARICQQEMAQCPGVAELARRCGLSHSQFIRVLKAHTGLTPQAWLRKLRTDRARELLLHSDLPVKVVACEVGLADLQHFNKLVRRTFGCSPRHLRETGG</sequence>